<dbReference type="InterPro" id="IPR051276">
    <property type="entry name" value="Saccharopine_DH-like_oxidrdct"/>
</dbReference>
<evidence type="ECO:0000313" key="4">
    <source>
        <dbReference type="Proteomes" id="UP001189429"/>
    </source>
</evidence>
<dbReference type="InterPro" id="IPR005097">
    <property type="entry name" value="Sacchrp_dh_NADP-bd"/>
</dbReference>
<name>A0ABN9PBK5_9DINO</name>
<dbReference type="Gene3D" id="3.40.50.720">
    <property type="entry name" value="NAD(P)-binding Rossmann-like Domain"/>
    <property type="match status" value="1"/>
</dbReference>
<dbReference type="Pfam" id="PF03435">
    <property type="entry name" value="Sacchrp_dh_NADP"/>
    <property type="match status" value="1"/>
</dbReference>
<comment type="caution">
    <text evidence="3">The sequence shown here is derived from an EMBL/GenBank/DDBJ whole genome shotgun (WGS) entry which is preliminary data.</text>
</comment>
<feature type="non-terminal residue" evidence="3">
    <location>
        <position position="367"/>
    </location>
</feature>
<dbReference type="Proteomes" id="UP001189429">
    <property type="component" value="Unassembled WGS sequence"/>
</dbReference>
<proteinExistence type="inferred from homology"/>
<comment type="similarity">
    <text evidence="1">Belongs to the saccharopine dehydrogenase family.</text>
</comment>
<evidence type="ECO:0000256" key="1">
    <source>
        <dbReference type="ARBA" id="ARBA00038048"/>
    </source>
</evidence>
<dbReference type="PANTHER" id="PTHR12286:SF5">
    <property type="entry name" value="SACCHAROPINE DEHYDROGENASE-LIKE OXIDOREDUCTASE"/>
    <property type="match status" value="1"/>
</dbReference>
<accession>A0ABN9PBK5</accession>
<dbReference type="PANTHER" id="PTHR12286">
    <property type="entry name" value="SACCHAROPINE DEHYDROGENASE-LIKE OXIDOREDUCTASE"/>
    <property type="match status" value="1"/>
</dbReference>
<evidence type="ECO:0000259" key="2">
    <source>
        <dbReference type="Pfam" id="PF03435"/>
    </source>
</evidence>
<reference evidence="3" key="1">
    <citation type="submission" date="2023-10" db="EMBL/GenBank/DDBJ databases">
        <authorList>
            <person name="Chen Y."/>
            <person name="Shah S."/>
            <person name="Dougan E. K."/>
            <person name="Thang M."/>
            <person name="Chan C."/>
        </authorList>
    </citation>
    <scope>NUCLEOTIDE SEQUENCE [LARGE SCALE GENOMIC DNA]</scope>
</reference>
<feature type="domain" description="Saccharopine dehydrogenase NADP binding" evidence="2">
    <location>
        <begin position="55"/>
        <end position="152"/>
    </location>
</feature>
<protein>
    <recommendedName>
        <fullName evidence="2">Saccharopine dehydrogenase NADP binding domain-containing protein</fullName>
    </recommendedName>
</protein>
<sequence>MSLGAAAVRDLDLVFWGATGFTGRLSVAAMAGHAASFYSCHLPNVGSPRGGGRVRYALAGRNEEKLRRVHAECGCGPDVDIFVAGAEDEAALAAFVSRTKVVVALAGPFKFHSDIVVGLCARLGTHYVDITGEVAWVRSVIDRYDEVARSTGALICNCCGFDSVPFDLGAQFAINRLRARGTASSIRRVSAYSVMGGPSGPGMLISGGTLTSGASMQQVQLTKGVDKDDPFLLGGLPKGGPREEDTDASTHEVRKLGEGLYCGPSMMHSVNSRLVRRSARLLRWGPAFNFAEVMPVPSERAAAKLVKRARAPAPPEVVEQLMAAGRLPKPGEGPLPEVRRVTRFATVLDAPRTTGAAWWQLCGAARR</sequence>
<dbReference type="SUPFAM" id="SSF51735">
    <property type="entry name" value="NAD(P)-binding Rossmann-fold domains"/>
    <property type="match status" value="1"/>
</dbReference>
<keyword evidence="4" id="KW-1185">Reference proteome</keyword>
<dbReference type="EMBL" id="CAUYUJ010000114">
    <property type="protein sequence ID" value="CAK0788742.1"/>
    <property type="molecule type" value="Genomic_DNA"/>
</dbReference>
<gene>
    <name evidence="3" type="ORF">PCOR1329_LOCUS527</name>
</gene>
<organism evidence="3 4">
    <name type="scientific">Prorocentrum cordatum</name>
    <dbReference type="NCBI Taxonomy" id="2364126"/>
    <lineage>
        <taxon>Eukaryota</taxon>
        <taxon>Sar</taxon>
        <taxon>Alveolata</taxon>
        <taxon>Dinophyceae</taxon>
        <taxon>Prorocentrales</taxon>
        <taxon>Prorocentraceae</taxon>
        <taxon>Prorocentrum</taxon>
    </lineage>
</organism>
<dbReference type="InterPro" id="IPR036291">
    <property type="entry name" value="NAD(P)-bd_dom_sf"/>
</dbReference>
<evidence type="ECO:0000313" key="3">
    <source>
        <dbReference type="EMBL" id="CAK0788742.1"/>
    </source>
</evidence>